<evidence type="ECO:0000313" key="2">
    <source>
        <dbReference type="EMBL" id="KZV54633.1"/>
    </source>
</evidence>
<gene>
    <name evidence="2" type="ORF">F511_02667</name>
</gene>
<dbReference type="Proteomes" id="UP000250235">
    <property type="component" value="Unassembled WGS sequence"/>
</dbReference>
<feature type="region of interest" description="Disordered" evidence="1">
    <location>
        <begin position="60"/>
        <end position="81"/>
    </location>
</feature>
<dbReference type="EMBL" id="KQ989516">
    <property type="protein sequence ID" value="KZV54633.1"/>
    <property type="molecule type" value="Genomic_DNA"/>
</dbReference>
<keyword evidence="3" id="KW-1185">Reference proteome</keyword>
<proteinExistence type="predicted"/>
<evidence type="ECO:0000313" key="3">
    <source>
        <dbReference type="Proteomes" id="UP000250235"/>
    </source>
</evidence>
<dbReference type="AlphaFoldDB" id="A0A2Z7D539"/>
<accession>A0A2Z7D539</accession>
<name>A0A2Z7D539_9LAMI</name>
<reference evidence="2 3" key="1">
    <citation type="journal article" date="2015" name="Proc. Natl. Acad. Sci. U.S.A.">
        <title>The resurrection genome of Boea hygrometrica: A blueprint for survival of dehydration.</title>
        <authorList>
            <person name="Xiao L."/>
            <person name="Yang G."/>
            <person name="Zhang L."/>
            <person name="Yang X."/>
            <person name="Zhao S."/>
            <person name="Ji Z."/>
            <person name="Zhou Q."/>
            <person name="Hu M."/>
            <person name="Wang Y."/>
            <person name="Chen M."/>
            <person name="Xu Y."/>
            <person name="Jin H."/>
            <person name="Xiao X."/>
            <person name="Hu G."/>
            <person name="Bao F."/>
            <person name="Hu Y."/>
            <person name="Wan P."/>
            <person name="Li L."/>
            <person name="Deng X."/>
            <person name="Kuang T."/>
            <person name="Xiang C."/>
            <person name="Zhu J.K."/>
            <person name="Oliver M.J."/>
            <person name="He Y."/>
        </authorList>
    </citation>
    <scope>NUCLEOTIDE SEQUENCE [LARGE SCALE GENOMIC DNA]</scope>
    <source>
        <strain evidence="3">cv. XS01</strain>
    </source>
</reference>
<sequence length="164" mass="18731">MTTSCKRAVNQLVHELRSALEKYVEEEDSRRKLLLTNLLAVMIINRLALMTSLVTSSQSADELREQSQDSADSADAPCVDIQQSQDTNRKLQYNQLQVHPVASNSSSSRELLCTSCCYESRRKMMYQSRATVDPVARFIQSTRYDGSSRELQYYASSRKDFQTQ</sequence>
<protein>
    <submittedName>
        <fullName evidence="2">Protein UPSTREAM OF FLC-like</fullName>
    </submittedName>
</protein>
<organism evidence="2 3">
    <name type="scientific">Dorcoceras hygrometricum</name>
    <dbReference type="NCBI Taxonomy" id="472368"/>
    <lineage>
        <taxon>Eukaryota</taxon>
        <taxon>Viridiplantae</taxon>
        <taxon>Streptophyta</taxon>
        <taxon>Embryophyta</taxon>
        <taxon>Tracheophyta</taxon>
        <taxon>Spermatophyta</taxon>
        <taxon>Magnoliopsida</taxon>
        <taxon>eudicotyledons</taxon>
        <taxon>Gunneridae</taxon>
        <taxon>Pentapetalae</taxon>
        <taxon>asterids</taxon>
        <taxon>lamiids</taxon>
        <taxon>Lamiales</taxon>
        <taxon>Gesneriaceae</taxon>
        <taxon>Didymocarpoideae</taxon>
        <taxon>Trichosporeae</taxon>
        <taxon>Loxocarpinae</taxon>
        <taxon>Dorcoceras</taxon>
    </lineage>
</organism>
<evidence type="ECO:0000256" key="1">
    <source>
        <dbReference type="SAM" id="MobiDB-lite"/>
    </source>
</evidence>